<accession>A0A0V8HJS0</accession>
<dbReference type="Proteomes" id="UP000181997">
    <property type="component" value="Unassembled WGS sequence"/>
</dbReference>
<dbReference type="InterPro" id="IPR029068">
    <property type="entry name" value="Glyas_Bleomycin-R_OHBP_Dase"/>
</dbReference>
<dbReference type="OrthoDB" id="2184229at2"/>
<organism evidence="2 3">
    <name type="scientific">[Bacillus] enclensis</name>
    <dbReference type="NCBI Taxonomy" id="1402860"/>
    <lineage>
        <taxon>Bacteria</taxon>
        <taxon>Bacillati</taxon>
        <taxon>Bacillota</taxon>
        <taxon>Bacilli</taxon>
        <taxon>Bacillales</taxon>
        <taxon>Bacillaceae</taxon>
        <taxon>Rossellomorea</taxon>
    </lineage>
</organism>
<dbReference type="RefSeq" id="WP_058298522.1">
    <property type="nucleotide sequence ID" value="NZ_FMAU01000002.1"/>
</dbReference>
<evidence type="ECO:0000313" key="3">
    <source>
        <dbReference type="Proteomes" id="UP000181997"/>
    </source>
</evidence>
<dbReference type="Gene3D" id="3.10.180.10">
    <property type="entry name" value="2,3-Dihydroxybiphenyl 1,2-Dioxygenase, domain 1"/>
    <property type="match status" value="1"/>
</dbReference>
<dbReference type="EMBL" id="FMAU01000002">
    <property type="protein sequence ID" value="SCC08209.1"/>
    <property type="molecule type" value="Genomic_DNA"/>
</dbReference>
<keyword evidence="2" id="KW-0223">Dioxygenase</keyword>
<sequence>MFKVGSVFIPVTDLKKSKKWYQDLLGVKLIDEWDGGAGFYFPDCPTQMGLVQVEKPQPSEFSIDKNKKNSYYNFLVADIDEAYSHFNRNGVRTSEIDEWDGMKFFDFIDPDGNPFSVVNEVEGSPFHREEVKRMQENE</sequence>
<protein>
    <submittedName>
        <fullName evidence="2">Catechol 2,3-dioxygenase</fullName>
    </submittedName>
</protein>
<reference evidence="3" key="1">
    <citation type="submission" date="2016-08" db="EMBL/GenBank/DDBJ databases">
        <authorList>
            <person name="Varghese N."/>
            <person name="Submissions Spin"/>
        </authorList>
    </citation>
    <scope>NUCLEOTIDE SEQUENCE [LARGE SCALE GENOMIC DNA]</scope>
    <source>
        <strain evidence="3">SGD-1123</strain>
    </source>
</reference>
<dbReference type="CDD" id="cd06587">
    <property type="entry name" value="VOC"/>
    <property type="match status" value="1"/>
</dbReference>
<gene>
    <name evidence="2" type="ORF">GA0061094_2353</name>
</gene>
<keyword evidence="3" id="KW-1185">Reference proteome</keyword>
<evidence type="ECO:0000259" key="1">
    <source>
        <dbReference type="PROSITE" id="PS51819"/>
    </source>
</evidence>
<name>A0A0V8HJS0_9BACI</name>
<dbReference type="InterPro" id="IPR004360">
    <property type="entry name" value="Glyas_Fos-R_dOase_dom"/>
</dbReference>
<dbReference type="GO" id="GO:0051213">
    <property type="term" value="F:dioxygenase activity"/>
    <property type="evidence" value="ECO:0007669"/>
    <property type="project" value="UniProtKB-KW"/>
</dbReference>
<dbReference type="AlphaFoldDB" id="A0A0V8HJS0"/>
<keyword evidence="2" id="KW-0560">Oxidoreductase</keyword>
<feature type="domain" description="VOC" evidence="1">
    <location>
        <begin position="3"/>
        <end position="120"/>
    </location>
</feature>
<dbReference type="SUPFAM" id="SSF54593">
    <property type="entry name" value="Glyoxalase/Bleomycin resistance protein/Dihydroxybiphenyl dioxygenase"/>
    <property type="match status" value="1"/>
</dbReference>
<dbReference type="PROSITE" id="PS51819">
    <property type="entry name" value="VOC"/>
    <property type="match status" value="1"/>
</dbReference>
<proteinExistence type="predicted"/>
<evidence type="ECO:0000313" key="2">
    <source>
        <dbReference type="EMBL" id="SCC08209.1"/>
    </source>
</evidence>
<dbReference type="InterPro" id="IPR037523">
    <property type="entry name" value="VOC_core"/>
</dbReference>
<dbReference type="Pfam" id="PF00903">
    <property type="entry name" value="Glyoxalase"/>
    <property type="match status" value="1"/>
</dbReference>